<dbReference type="InterPro" id="IPR005481">
    <property type="entry name" value="BC-like_N"/>
</dbReference>
<gene>
    <name evidence="17" type="ORF">SFRA_009115</name>
</gene>
<dbReference type="Pfam" id="PF21139">
    <property type="entry name" value="BT_MCC_alpha"/>
    <property type="match status" value="1"/>
</dbReference>
<evidence type="ECO:0000259" key="14">
    <source>
        <dbReference type="PROSITE" id="PS50968"/>
    </source>
</evidence>
<dbReference type="FunFam" id="2.40.50.100:FF:000003">
    <property type="entry name" value="Acetyl-CoA carboxylase biotin carboxyl carrier protein"/>
    <property type="match status" value="1"/>
</dbReference>
<dbReference type="GO" id="GO:0004075">
    <property type="term" value="F:biotin carboxylase activity"/>
    <property type="evidence" value="ECO:0007669"/>
    <property type="project" value="UniProtKB-EC"/>
</dbReference>
<evidence type="ECO:0000256" key="12">
    <source>
        <dbReference type="PROSITE-ProRule" id="PRU00409"/>
    </source>
</evidence>
<evidence type="ECO:0000259" key="16">
    <source>
        <dbReference type="PROSITE" id="PS50979"/>
    </source>
</evidence>
<evidence type="ECO:0000259" key="15">
    <source>
        <dbReference type="PROSITE" id="PS50975"/>
    </source>
</evidence>
<name>A0A3R7I5F8_9ACTN</name>
<feature type="region of interest" description="Disordered" evidence="13">
    <location>
        <begin position="577"/>
        <end position="615"/>
    </location>
</feature>
<comment type="cofactor">
    <cofactor evidence="1">
        <name>biotin</name>
        <dbReference type="ChEBI" id="CHEBI:57586"/>
    </cofactor>
</comment>
<comment type="catalytic activity">
    <reaction evidence="8">
        <text>N(6)-biotinyl-L-lysyl-[protein] + hydrogencarbonate + ATP = N(6)-carboxybiotinyl-L-lysyl-[protein] + ADP + phosphate + H(+)</text>
        <dbReference type="Rhea" id="RHEA:13501"/>
        <dbReference type="Rhea" id="RHEA-COMP:10505"/>
        <dbReference type="Rhea" id="RHEA-COMP:10506"/>
        <dbReference type="ChEBI" id="CHEBI:15378"/>
        <dbReference type="ChEBI" id="CHEBI:17544"/>
        <dbReference type="ChEBI" id="CHEBI:30616"/>
        <dbReference type="ChEBI" id="CHEBI:43474"/>
        <dbReference type="ChEBI" id="CHEBI:83144"/>
        <dbReference type="ChEBI" id="CHEBI:83145"/>
        <dbReference type="ChEBI" id="CHEBI:456216"/>
        <dbReference type="EC" id="6.3.4.14"/>
    </reaction>
    <physiologicalReaction direction="left-to-right" evidence="8">
        <dbReference type="Rhea" id="RHEA:13502"/>
    </physiologicalReaction>
</comment>
<evidence type="ECO:0000256" key="2">
    <source>
        <dbReference type="ARBA" id="ARBA00013263"/>
    </source>
</evidence>
<dbReference type="PROSITE" id="PS00867">
    <property type="entry name" value="CPSASE_2"/>
    <property type="match status" value="1"/>
</dbReference>
<feature type="compositionally biased region" description="Low complexity" evidence="13">
    <location>
        <begin position="577"/>
        <end position="593"/>
    </location>
</feature>
<organism evidence="17 18">
    <name type="scientific">Streptomyces xinghaiensis</name>
    <dbReference type="NCBI Taxonomy" id="1038928"/>
    <lineage>
        <taxon>Bacteria</taxon>
        <taxon>Bacillati</taxon>
        <taxon>Actinomycetota</taxon>
        <taxon>Actinomycetes</taxon>
        <taxon>Kitasatosporales</taxon>
        <taxon>Streptomycetaceae</taxon>
        <taxon>Streptomyces</taxon>
    </lineage>
</organism>
<dbReference type="InterPro" id="IPR016185">
    <property type="entry name" value="PreATP-grasp_dom_sf"/>
</dbReference>
<evidence type="ECO:0000256" key="9">
    <source>
        <dbReference type="ARBA" id="ARBA00053351"/>
    </source>
</evidence>
<dbReference type="PROSITE" id="PS00188">
    <property type="entry name" value="BIOTIN"/>
    <property type="match status" value="1"/>
</dbReference>
<feature type="region of interest" description="Disordered" evidence="13">
    <location>
        <begin position="494"/>
        <end position="558"/>
    </location>
</feature>
<dbReference type="PROSITE" id="PS50979">
    <property type="entry name" value="BC"/>
    <property type="match status" value="1"/>
</dbReference>
<dbReference type="Proteomes" id="UP000028058">
    <property type="component" value="Unassembled WGS sequence"/>
</dbReference>
<evidence type="ECO:0000256" key="7">
    <source>
        <dbReference type="ARBA" id="ARBA00046317"/>
    </source>
</evidence>
<comment type="subunit">
    <text evidence="10">The biotin-dependent acyl-CoA carboxylase complex is composed of AccA1, which contains the biotin carboxylase (BC) and biotin carboxyl carrier protein (BCCP) domains, and AccD1, which contains the carboxyl transferase (CT) domain. The AccA1/AccD1 complex forms a dodecamer.</text>
</comment>
<dbReference type="PANTHER" id="PTHR18866:SF33">
    <property type="entry name" value="METHYLCROTONOYL-COA CARBOXYLASE SUBUNIT ALPHA, MITOCHONDRIAL-RELATED"/>
    <property type="match status" value="1"/>
</dbReference>
<dbReference type="Gene3D" id="2.40.50.100">
    <property type="match status" value="1"/>
</dbReference>
<evidence type="ECO:0000256" key="10">
    <source>
        <dbReference type="ARBA" id="ARBA00065901"/>
    </source>
</evidence>
<dbReference type="CDD" id="cd06850">
    <property type="entry name" value="biotinyl_domain"/>
    <property type="match status" value="1"/>
</dbReference>
<dbReference type="InterPro" id="IPR011053">
    <property type="entry name" value="Single_hybrid_motif"/>
</dbReference>
<dbReference type="RefSeq" id="WP_050363764.1">
    <property type="nucleotide sequence ID" value="NZ_CP134822.1"/>
</dbReference>
<dbReference type="Pfam" id="PF00289">
    <property type="entry name" value="Biotin_carb_N"/>
    <property type="match status" value="1"/>
</dbReference>
<keyword evidence="3" id="KW-0436">Ligase</keyword>
<dbReference type="PANTHER" id="PTHR18866">
    <property type="entry name" value="CARBOXYLASE:PYRUVATE/ACETYL-COA/PROPIONYL-COA CARBOXYLASE"/>
    <property type="match status" value="1"/>
</dbReference>
<evidence type="ECO:0000256" key="3">
    <source>
        <dbReference type="ARBA" id="ARBA00022598"/>
    </source>
</evidence>
<evidence type="ECO:0000313" key="17">
    <source>
        <dbReference type="EMBL" id="RKM97363.1"/>
    </source>
</evidence>
<keyword evidence="4 12" id="KW-0547">Nucleotide-binding</keyword>
<keyword evidence="6" id="KW-0092">Biotin</keyword>
<dbReference type="Pfam" id="PF00364">
    <property type="entry name" value="Biotin_lipoyl"/>
    <property type="match status" value="1"/>
</dbReference>
<comment type="caution">
    <text evidence="17">The sequence shown here is derived from an EMBL/GenBank/DDBJ whole genome shotgun (WGS) entry which is preliminary data.</text>
</comment>
<feature type="compositionally biased region" description="Gly residues" evidence="13">
    <location>
        <begin position="512"/>
        <end position="523"/>
    </location>
</feature>
<dbReference type="FunFam" id="3.40.50.20:FF:000010">
    <property type="entry name" value="Propionyl-CoA carboxylase subunit alpha"/>
    <property type="match status" value="1"/>
</dbReference>
<dbReference type="InterPro" id="IPR000089">
    <property type="entry name" value="Biotin_lipoyl"/>
</dbReference>
<dbReference type="InterPro" id="IPR011761">
    <property type="entry name" value="ATP-grasp"/>
</dbReference>
<dbReference type="InterPro" id="IPR011764">
    <property type="entry name" value="Biotin_carboxylation_dom"/>
</dbReference>
<comment type="function">
    <text evidence="9">Component of a biotin-dependent acyl-CoA carboxylase complex. This subunit catalyzes the ATP-dependent carboxylation of the biotin carried by the biotin carboxyl carrier (BCC) domain, resulting in the formation of carboxyl biotin. When associated with the beta1 subunit AccD1, is involved in branched amino-acid catabolism with methylcrotonyl coenzyme A as the substrate.</text>
</comment>
<dbReference type="InterPro" id="IPR011054">
    <property type="entry name" value="Rudment_hybrid_motif"/>
</dbReference>
<sequence length="776" mass="78563">MFESVLVANRGEIAVRVIRTLRRLGVRSVAVFSDADAEARHVREADTAVRIGPTAAAESYLSVERLLDAAARSGAQAVHPGYGFLAENAAFARACEQAGLVFIGPPPGAIELMGDKIRAKETVRAAGVPVVPGSSGSGLTDAELAAAAREIGMPVLLKPSAGGGGKGMRLVRSEEVLAEEIAAARREARGSFGDDTLLVERWIDRPRHIEIQLLADGHGHVVHLGERECSLQRRHQKIVEEAPSPLLDEATRAAVGEAAVQAARSCGYRGAGTVEFIVPGSDPSAYYFMEMNTRLQVEHPVTELVTGLDLVEWQLRAAAGEPLGFGQQDIRLTGHAVEARLCAETARAADGGRVDFLPSAGTVRLLREPAGEGVRVDSGLSPGTEVGTAYDPMLAKIIAHGPDRATALRRLRAALAGTDVLGVDTNAGFLRRLLAHPEVVSGEMDTGLVDRDAASLLRPSVPAEVYAAAALLRHAALTAGGGADAGGALGGAAGPGAPGGAAGDAAGAPGAAAGGPEGSGGRPGWTDPFSVPSGWRLGGTPAWTPHPVGVPGHEPVTVHVRGPLHDAEIRVEEPAVTPAATPAPAGTAPAAGPDGAGWDGAEPDGAVRARLVPGGDGPSAPGARLLLEYAGVTHVFHHAPDGAGGHWLGRDGDAWHATAHDPVAAALRGGAGAGQAGALTAPMPGTVTVVKAAVGDAVTAGQSLLVVEAMKMEHVIAAPHDGTVTELDVTAGSTVAMDQVLAVVAPHEPAATAAAADGGPAVPAAAITEETSDAPS</sequence>
<keyword evidence="18" id="KW-1185">Reference proteome</keyword>
<evidence type="ECO:0000256" key="4">
    <source>
        <dbReference type="ARBA" id="ARBA00022741"/>
    </source>
</evidence>
<dbReference type="InterPro" id="IPR001882">
    <property type="entry name" value="Biotin_BS"/>
</dbReference>
<evidence type="ECO:0000256" key="13">
    <source>
        <dbReference type="SAM" id="MobiDB-lite"/>
    </source>
</evidence>
<dbReference type="AlphaFoldDB" id="A0A3R7I5F8"/>
<dbReference type="GO" id="GO:0005524">
    <property type="term" value="F:ATP binding"/>
    <property type="evidence" value="ECO:0007669"/>
    <property type="project" value="UniProtKB-UniRule"/>
</dbReference>
<dbReference type="GO" id="GO:0046872">
    <property type="term" value="F:metal ion binding"/>
    <property type="evidence" value="ECO:0007669"/>
    <property type="project" value="InterPro"/>
</dbReference>
<protein>
    <recommendedName>
        <fullName evidence="11">Biotin-dependent 3-methylcrotonyl-coenzyme A carboxylase alpha1 subunit</fullName>
        <ecNumber evidence="2">6.3.4.14</ecNumber>
    </recommendedName>
</protein>
<evidence type="ECO:0000256" key="8">
    <source>
        <dbReference type="ARBA" id="ARBA00048501"/>
    </source>
</evidence>
<dbReference type="InterPro" id="IPR048429">
    <property type="entry name" value="MCC_alpha_BT"/>
</dbReference>
<dbReference type="Pfam" id="PF02785">
    <property type="entry name" value="Biotin_carb_C"/>
    <property type="match status" value="1"/>
</dbReference>
<comment type="pathway">
    <text evidence="7">Amino-acid degradation; L-leucine degradation.</text>
</comment>
<dbReference type="Gene3D" id="3.30.470.20">
    <property type="entry name" value="ATP-grasp fold, B domain"/>
    <property type="match status" value="1"/>
</dbReference>
<dbReference type="Pfam" id="PF02786">
    <property type="entry name" value="CPSase_L_D2"/>
    <property type="match status" value="1"/>
</dbReference>
<dbReference type="SUPFAM" id="SSF56059">
    <property type="entry name" value="Glutathione synthetase ATP-binding domain-like"/>
    <property type="match status" value="1"/>
</dbReference>
<dbReference type="EMBL" id="JNAD02000003">
    <property type="protein sequence ID" value="RKM97363.1"/>
    <property type="molecule type" value="Genomic_DNA"/>
</dbReference>
<dbReference type="SUPFAM" id="SSF52440">
    <property type="entry name" value="PreATP-grasp domain"/>
    <property type="match status" value="1"/>
</dbReference>
<dbReference type="InterPro" id="IPR005479">
    <property type="entry name" value="CPAse_ATP-bd"/>
</dbReference>
<accession>A0A3R7I5F8</accession>
<dbReference type="FunFam" id="3.30.470.20:FF:000028">
    <property type="entry name" value="Methylcrotonoyl-CoA carboxylase subunit alpha, mitochondrial"/>
    <property type="match status" value="1"/>
</dbReference>
<reference evidence="17 18" key="1">
    <citation type="journal article" date="2014" name="Genome Announc.">
        <title>Draft Genome Sequence of Streptomyces fradiae ATCC 19609, a Strain Highly Sensitive to Antibiotics.</title>
        <authorList>
            <person name="Bekker O.B."/>
            <person name="Klimina K.M."/>
            <person name="Vatlin A.A."/>
            <person name="Zakharevich N.V."/>
            <person name="Kasianov A.S."/>
            <person name="Danilenko V.N."/>
        </authorList>
    </citation>
    <scope>NUCLEOTIDE SEQUENCE [LARGE SCALE GENOMIC DNA]</scope>
    <source>
        <strain evidence="17 18">ATCC 19609</strain>
    </source>
</reference>
<dbReference type="EC" id="6.3.4.14" evidence="2"/>
<proteinExistence type="predicted"/>
<dbReference type="SUPFAM" id="SSF51230">
    <property type="entry name" value="Single hybrid motif"/>
    <property type="match status" value="1"/>
</dbReference>
<feature type="compositionally biased region" description="Low complexity" evidence="13">
    <location>
        <begin position="545"/>
        <end position="558"/>
    </location>
</feature>
<dbReference type="PROSITE" id="PS50968">
    <property type="entry name" value="BIOTINYL_LIPOYL"/>
    <property type="match status" value="1"/>
</dbReference>
<feature type="domain" description="Lipoyl-binding" evidence="14">
    <location>
        <begin position="670"/>
        <end position="745"/>
    </location>
</feature>
<keyword evidence="5 12" id="KW-0067">ATP-binding</keyword>
<dbReference type="InterPro" id="IPR005482">
    <property type="entry name" value="Biotin_COase_C"/>
</dbReference>
<evidence type="ECO:0000256" key="5">
    <source>
        <dbReference type="ARBA" id="ARBA00022840"/>
    </source>
</evidence>
<dbReference type="SUPFAM" id="SSF51246">
    <property type="entry name" value="Rudiment single hybrid motif"/>
    <property type="match status" value="1"/>
</dbReference>
<evidence type="ECO:0000256" key="11">
    <source>
        <dbReference type="ARBA" id="ARBA00074050"/>
    </source>
</evidence>
<dbReference type="OrthoDB" id="9760256at2"/>
<feature type="domain" description="Biotin carboxylation" evidence="16">
    <location>
        <begin position="1"/>
        <end position="454"/>
    </location>
</feature>
<dbReference type="InterPro" id="IPR050856">
    <property type="entry name" value="Biotin_carboxylase_complex"/>
</dbReference>
<dbReference type="PROSITE" id="PS50975">
    <property type="entry name" value="ATP_GRASP"/>
    <property type="match status" value="1"/>
</dbReference>
<evidence type="ECO:0000256" key="1">
    <source>
        <dbReference type="ARBA" id="ARBA00001953"/>
    </source>
</evidence>
<evidence type="ECO:0000313" key="18">
    <source>
        <dbReference type="Proteomes" id="UP000028058"/>
    </source>
</evidence>
<dbReference type="SMART" id="SM00878">
    <property type="entry name" value="Biotin_carb_C"/>
    <property type="match status" value="1"/>
</dbReference>
<feature type="domain" description="ATP-grasp" evidence="15">
    <location>
        <begin position="120"/>
        <end position="319"/>
    </location>
</feature>
<evidence type="ECO:0000256" key="6">
    <source>
        <dbReference type="ARBA" id="ARBA00023267"/>
    </source>
</evidence>